<name>A0A8T0B2M1_SILME</name>
<feature type="coiled-coil region" evidence="1">
    <location>
        <begin position="417"/>
        <end position="451"/>
    </location>
</feature>
<evidence type="ECO:0000256" key="3">
    <source>
        <dbReference type="SAM" id="Phobius"/>
    </source>
</evidence>
<protein>
    <submittedName>
        <fullName evidence="4">Uncharacterized protein</fullName>
    </submittedName>
</protein>
<keyword evidence="3" id="KW-0472">Membrane</keyword>
<evidence type="ECO:0000313" key="4">
    <source>
        <dbReference type="EMBL" id="KAF7699725.1"/>
    </source>
</evidence>
<organism evidence="4 5">
    <name type="scientific">Silurus meridionalis</name>
    <name type="common">Southern catfish</name>
    <name type="synonym">Silurus soldatovi meridionalis</name>
    <dbReference type="NCBI Taxonomy" id="175797"/>
    <lineage>
        <taxon>Eukaryota</taxon>
        <taxon>Metazoa</taxon>
        <taxon>Chordata</taxon>
        <taxon>Craniata</taxon>
        <taxon>Vertebrata</taxon>
        <taxon>Euteleostomi</taxon>
        <taxon>Actinopterygii</taxon>
        <taxon>Neopterygii</taxon>
        <taxon>Teleostei</taxon>
        <taxon>Ostariophysi</taxon>
        <taxon>Siluriformes</taxon>
        <taxon>Siluridae</taxon>
        <taxon>Silurus</taxon>
    </lineage>
</organism>
<feature type="compositionally biased region" description="Basic and acidic residues" evidence="2">
    <location>
        <begin position="538"/>
        <end position="550"/>
    </location>
</feature>
<sequence length="590" mass="66826">MTLRLGASLPESLSLLHRRLLVAERQGVDLATKLGVSGGELDTELMDSSKPEALETRVCRLESLLHTLRLSVFRVETERDLNSSHTERLQEQLAALQEQCEEEQRCSQRAVMRLRDQMQQEREEAQREAYTLREQLHVSRSSRTDVFAAADELKKIKVQLNRKLHQLKEAAARETAARLEAERSHDALLRRVKELEVEVESEKEQVKLLQDNVHALKVDGQEVRAELEVKAELVQSLQEEHQQLMERLEEKAILASDLGAELKSMRITLQEQKQENTTLLRAREKLRAAKDKVQALNDQLEAQCSDLSSALHSLTEEKTQLQAVLKKEQERTAERLKDMDLQLDAAKRNMQCEVQEALAARHLLNKELETLRLDHTKLQQSSAAALDAAAVLLDLSSSQQEELQAERFLTHTLQEKCQMLQDCVSKLKEERNEAEQKMNQVSLESQKISDNLQKAHGWFRSKFASLKIGSGHSRASFPGRSGDFRNDGNETAYGPSKVLQLGARARDTPGQLQSREVNDPDGAANDSDAMRQLKGKPKKESWKDKKERKEAMQKAREQVATVVLPTLAVLILLIVLFVYVATRPGPGPVQ</sequence>
<dbReference type="InterPro" id="IPR027960">
    <property type="entry name" value="DUF4519"/>
</dbReference>
<feature type="coiled-coil region" evidence="1">
    <location>
        <begin position="86"/>
        <end position="374"/>
    </location>
</feature>
<accession>A0A8T0B2M1</accession>
<dbReference type="EMBL" id="JABFDY010000012">
    <property type="protein sequence ID" value="KAF7699725.1"/>
    <property type="molecule type" value="Genomic_DNA"/>
</dbReference>
<keyword evidence="5" id="KW-1185">Reference proteome</keyword>
<feature type="region of interest" description="Disordered" evidence="2">
    <location>
        <begin position="470"/>
        <end position="550"/>
    </location>
</feature>
<reference evidence="4" key="1">
    <citation type="submission" date="2020-08" db="EMBL/GenBank/DDBJ databases">
        <title>Chromosome-level assembly of Southern catfish (Silurus meridionalis) provides insights into visual adaptation to the nocturnal and benthic lifestyles.</title>
        <authorList>
            <person name="Zhang Y."/>
            <person name="Wang D."/>
            <person name="Peng Z."/>
        </authorList>
    </citation>
    <scope>NUCLEOTIDE SEQUENCE</scope>
    <source>
        <strain evidence="4">SWU-2019-XX</strain>
        <tissue evidence="4">Muscle</tissue>
    </source>
</reference>
<keyword evidence="3" id="KW-0812">Transmembrane</keyword>
<gene>
    <name evidence="4" type="ORF">HF521_002683</name>
</gene>
<dbReference type="AlphaFoldDB" id="A0A8T0B2M1"/>
<proteinExistence type="predicted"/>
<comment type="caution">
    <text evidence="4">The sequence shown here is derived from an EMBL/GenBank/DDBJ whole genome shotgun (WGS) entry which is preliminary data.</text>
</comment>
<evidence type="ECO:0000256" key="1">
    <source>
        <dbReference type="SAM" id="Coils"/>
    </source>
</evidence>
<evidence type="ECO:0000256" key="2">
    <source>
        <dbReference type="SAM" id="MobiDB-lite"/>
    </source>
</evidence>
<evidence type="ECO:0000313" key="5">
    <source>
        <dbReference type="Proteomes" id="UP000606274"/>
    </source>
</evidence>
<feature type="transmembrane region" description="Helical" evidence="3">
    <location>
        <begin position="559"/>
        <end position="581"/>
    </location>
</feature>
<dbReference type="PANTHER" id="PTHR35352:SF1">
    <property type="entry name" value="COILED-COIL DOMAIN-CONTAINING PROTEIN 150"/>
    <property type="match status" value="1"/>
</dbReference>
<keyword evidence="1" id="KW-0175">Coiled coil</keyword>
<dbReference type="InterPro" id="IPR038807">
    <property type="entry name" value="CCDC150"/>
</dbReference>
<keyword evidence="3" id="KW-1133">Transmembrane helix</keyword>
<dbReference type="Pfam" id="PF15012">
    <property type="entry name" value="DUF4519"/>
    <property type="match status" value="1"/>
</dbReference>
<dbReference type="Proteomes" id="UP000606274">
    <property type="component" value="Unassembled WGS sequence"/>
</dbReference>
<dbReference type="PANTHER" id="PTHR35352">
    <property type="entry name" value="COILED-COIL DOMAIN-CONTAINING PROTEIN 150"/>
    <property type="match status" value="1"/>
</dbReference>